<protein>
    <recommendedName>
        <fullName evidence="2">DUF6534 domain-containing protein</fullName>
    </recommendedName>
</protein>
<gene>
    <name evidence="3" type="ORF">DAEQUDRAFT_738629</name>
</gene>
<dbReference type="PANTHER" id="PTHR40465:SF1">
    <property type="entry name" value="DUF6534 DOMAIN-CONTAINING PROTEIN"/>
    <property type="match status" value="1"/>
</dbReference>
<evidence type="ECO:0000313" key="4">
    <source>
        <dbReference type="Proteomes" id="UP000076727"/>
    </source>
</evidence>
<keyword evidence="1" id="KW-0472">Membrane</keyword>
<dbReference type="Proteomes" id="UP000076727">
    <property type="component" value="Unassembled WGS sequence"/>
</dbReference>
<accession>A0A165PSC3</accession>
<dbReference type="OrthoDB" id="2535105at2759"/>
<keyword evidence="1" id="KW-1133">Transmembrane helix</keyword>
<reference evidence="3 4" key="1">
    <citation type="journal article" date="2016" name="Mol. Biol. Evol.">
        <title>Comparative Genomics of Early-Diverging Mushroom-Forming Fungi Provides Insights into the Origins of Lignocellulose Decay Capabilities.</title>
        <authorList>
            <person name="Nagy L.G."/>
            <person name="Riley R."/>
            <person name="Tritt A."/>
            <person name="Adam C."/>
            <person name="Daum C."/>
            <person name="Floudas D."/>
            <person name="Sun H."/>
            <person name="Yadav J.S."/>
            <person name="Pangilinan J."/>
            <person name="Larsson K.H."/>
            <person name="Matsuura K."/>
            <person name="Barry K."/>
            <person name="Labutti K."/>
            <person name="Kuo R."/>
            <person name="Ohm R.A."/>
            <person name="Bhattacharya S.S."/>
            <person name="Shirouzu T."/>
            <person name="Yoshinaga Y."/>
            <person name="Martin F.M."/>
            <person name="Grigoriev I.V."/>
            <person name="Hibbett D.S."/>
        </authorList>
    </citation>
    <scope>NUCLEOTIDE SEQUENCE [LARGE SCALE GENOMIC DNA]</scope>
    <source>
        <strain evidence="3 4">L-15889</strain>
    </source>
</reference>
<feature type="transmembrane region" description="Helical" evidence="1">
    <location>
        <begin position="89"/>
        <end position="109"/>
    </location>
</feature>
<keyword evidence="1" id="KW-0812">Transmembrane</keyword>
<dbReference type="AlphaFoldDB" id="A0A165PSC3"/>
<proteinExistence type="predicted"/>
<dbReference type="InterPro" id="IPR045339">
    <property type="entry name" value="DUF6534"/>
</dbReference>
<sequence length="462" mass="50683">MGELDNTYGAVLIGAFISAVLFGITNLQTFIYFRQYPSDRIWNKISVCWLWMLDAAHLALCIHMVYWYLVTNYTNPPALLGVVWSLKAQVMVDAIVIASVQTLYTARLWKLNAVGNNKSAFSKFLPIAVSAIVVFGGYASCYEIDFYEAQARFAALSLYPSDTNISQWVSYLPLGAATVIDVVIALSLCYLLERCRIASTSSIDSTITMLMVYTLNTGVITSVCSLIAVITMAALPTTFAVISVEFILTKHVLDFHRFTPVYVNSFLAMFNARNKLRGLGSIVDADAIIQPLSTSYGARLSRDRKAPAFSFSPTSSTGRSDLRVSINLEHAPAIDVNVEHGHSIHFAFPGAGSVGSYESETKIREDERVDILPRKPILAAARVSAKQRGVPFPLEDPGADSHTHFGRTRVPRKSAYDAFAASRRDSTLLGDENIEEAWDGTQSTMRAQTPSELVGVALTTDA</sequence>
<dbReference type="PANTHER" id="PTHR40465">
    <property type="entry name" value="CHROMOSOME 1, WHOLE GENOME SHOTGUN SEQUENCE"/>
    <property type="match status" value="1"/>
</dbReference>
<feature type="transmembrane region" description="Helical" evidence="1">
    <location>
        <begin position="213"/>
        <end position="235"/>
    </location>
</feature>
<name>A0A165PSC3_9APHY</name>
<keyword evidence="4" id="KW-1185">Reference proteome</keyword>
<dbReference type="STRING" id="1314783.A0A165PSC3"/>
<feature type="transmembrane region" description="Helical" evidence="1">
    <location>
        <begin position="12"/>
        <end position="33"/>
    </location>
</feature>
<feature type="transmembrane region" description="Helical" evidence="1">
    <location>
        <begin position="45"/>
        <end position="69"/>
    </location>
</feature>
<dbReference type="Pfam" id="PF20152">
    <property type="entry name" value="DUF6534"/>
    <property type="match status" value="1"/>
</dbReference>
<feature type="domain" description="DUF6534" evidence="2">
    <location>
        <begin position="177"/>
        <end position="274"/>
    </location>
</feature>
<dbReference type="EMBL" id="KV429065">
    <property type="protein sequence ID" value="KZT68575.1"/>
    <property type="molecule type" value="Genomic_DNA"/>
</dbReference>
<feature type="transmembrane region" description="Helical" evidence="1">
    <location>
        <begin position="121"/>
        <end position="139"/>
    </location>
</feature>
<organism evidence="3 4">
    <name type="scientific">Daedalea quercina L-15889</name>
    <dbReference type="NCBI Taxonomy" id="1314783"/>
    <lineage>
        <taxon>Eukaryota</taxon>
        <taxon>Fungi</taxon>
        <taxon>Dikarya</taxon>
        <taxon>Basidiomycota</taxon>
        <taxon>Agaricomycotina</taxon>
        <taxon>Agaricomycetes</taxon>
        <taxon>Polyporales</taxon>
        <taxon>Fomitopsis</taxon>
    </lineage>
</organism>
<evidence type="ECO:0000313" key="3">
    <source>
        <dbReference type="EMBL" id="KZT68575.1"/>
    </source>
</evidence>
<feature type="transmembrane region" description="Helical" evidence="1">
    <location>
        <begin position="168"/>
        <end position="192"/>
    </location>
</feature>
<evidence type="ECO:0000259" key="2">
    <source>
        <dbReference type="Pfam" id="PF20152"/>
    </source>
</evidence>
<evidence type="ECO:0000256" key="1">
    <source>
        <dbReference type="SAM" id="Phobius"/>
    </source>
</evidence>